<evidence type="ECO:0000313" key="3">
    <source>
        <dbReference type="Proteomes" id="UP000295238"/>
    </source>
</evidence>
<dbReference type="RefSeq" id="WP_133314172.1">
    <property type="nucleotide sequence ID" value="NZ_SMTL01000001.1"/>
</dbReference>
<dbReference type="GO" id="GO:0016788">
    <property type="term" value="F:hydrolase activity, acting on ester bonds"/>
    <property type="evidence" value="ECO:0007669"/>
    <property type="project" value="UniProtKB-ARBA"/>
</dbReference>
<name>A0A4R5ULL4_9HYPH</name>
<dbReference type="SUPFAM" id="SSF52266">
    <property type="entry name" value="SGNH hydrolase"/>
    <property type="match status" value="1"/>
</dbReference>
<evidence type="ECO:0000259" key="1">
    <source>
        <dbReference type="Pfam" id="PF13472"/>
    </source>
</evidence>
<dbReference type="InterPro" id="IPR036514">
    <property type="entry name" value="SGNH_hydro_sf"/>
</dbReference>
<protein>
    <submittedName>
        <fullName evidence="2">Arylesterase</fullName>
    </submittedName>
</protein>
<dbReference type="Gene3D" id="3.40.50.1110">
    <property type="entry name" value="SGNH hydrolase"/>
    <property type="match status" value="1"/>
</dbReference>
<dbReference type="OrthoDB" id="164654at2"/>
<evidence type="ECO:0000313" key="2">
    <source>
        <dbReference type="EMBL" id="TDK38722.1"/>
    </source>
</evidence>
<reference evidence="2 3" key="1">
    <citation type="submission" date="2019-03" db="EMBL/GenBank/DDBJ databases">
        <title>Rhizobium sp. nov., an bacterium isolated from biocrust in Mu Us Desert.</title>
        <authorList>
            <person name="Lixiong L."/>
        </authorList>
    </citation>
    <scope>NUCLEOTIDE SEQUENCE [LARGE SCALE GENOMIC DNA]</scope>
    <source>
        <strain evidence="2 3">SPY-1</strain>
    </source>
</reference>
<accession>A0A4R5ULL4</accession>
<dbReference type="InterPro" id="IPR013830">
    <property type="entry name" value="SGNH_hydro"/>
</dbReference>
<dbReference type="Proteomes" id="UP000295238">
    <property type="component" value="Unassembled WGS sequence"/>
</dbReference>
<dbReference type="Pfam" id="PF13472">
    <property type="entry name" value="Lipase_GDSL_2"/>
    <property type="match status" value="1"/>
</dbReference>
<dbReference type="CDD" id="cd01839">
    <property type="entry name" value="SGNH_arylesterase_like"/>
    <property type="match status" value="1"/>
</dbReference>
<dbReference type="AlphaFoldDB" id="A0A4R5ULL4"/>
<organism evidence="2 3">
    <name type="scientific">Rhizobium deserti</name>
    <dbReference type="NCBI Taxonomy" id="2547961"/>
    <lineage>
        <taxon>Bacteria</taxon>
        <taxon>Pseudomonadati</taxon>
        <taxon>Pseudomonadota</taxon>
        <taxon>Alphaproteobacteria</taxon>
        <taxon>Hyphomicrobiales</taxon>
        <taxon>Rhizobiaceae</taxon>
        <taxon>Rhizobium/Agrobacterium group</taxon>
        <taxon>Rhizobium</taxon>
    </lineage>
</organism>
<feature type="domain" description="SGNH hydrolase-type esterase" evidence="1">
    <location>
        <begin position="9"/>
        <end position="196"/>
    </location>
</feature>
<gene>
    <name evidence="2" type="ORF">E2F50_00780</name>
</gene>
<proteinExistence type="predicted"/>
<dbReference type="EMBL" id="SMTL01000001">
    <property type="protein sequence ID" value="TDK38722.1"/>
    <property type="molecule type" value="Genomic_DNA"/>
</dbReference>
<comment type="caution">
    <text evidence="2">The sequence shown here is derived from an EMBL/GenBank/DDBJ whole genome shotgun (WGS) entry which is preliminary data.</text>
</comment>
<keyword evidence="3" id="KW-1185">Reference proteome</keyword>
<sequence length="215" mass="23004">MGQTKTVLCFGDSLTWGYDPEGPGRLAFEDRWSSVLGASLGPDITVITEGLNGRTTGYDDHLADCDRNGVRNLPTVLHTHMPLDLVIIMLGTNDMKPMIAGTAHAARAGIQRLVGLVRHHEYAFDYDAPDILIVSPPPLCETANPVTGALFQGGVEQSAMLASLYRDLADELGCGFFDAGSVARTTPIDGVHLTAENTRAIGRGLEPIVRMMLGS</sequence>